<dbReference type="Pfam" id="PF13639">
    <property type="entry name" value="zf-RING_2"/>
    <property type="match status" value="1"/>
</dbReference>
<dbReference type="AlphaFoldDB" id="A0AAE0H639"/>
<keyword evidence="4" id="KW-0805">Transcription regulation</keyword>
<dbReference type="InterPro" id="IPR001841">
    <property type="entry name" value="Znf_RING"/>
</dbReference>
<dbReference type="GO" id="GO:0000209">
    <property type="term" value="P:protein polyubiquitination"/>
    <property type="evidence" value="ECO:0007669"/>
    <property type="project" value="TreeGrafter"/>
</dbReference>
<name>A0AAE0H639_9PEZI</name>
<dbReference type="PANTHER" id="PTHR46077">
    <property type="entry name" value="E3 UBIQUITIN-PROTEIN LIGASE TOPORS"/>
    <property type="match status" value="1"/>
</dbReference>
<comment type="caution">
    <text evidence="9">The sequence shown here is derived from an EMBL/GenBank/DDBJ whole genome shotgun (WGS) entry which is preliminary data.</text>
</comment>
<evidence type="ECO:0000256" key="5">
    <source>
        <dbReference type="ARBA" id="ARBA00023163"/>
    </source>
</evidence>
<accession>A0AAE0H639</accession>
<feature type="domain" description="RING-type" evidence="8">
    <location>
        <begin position="43"/>
        <end position="83"/>
    </location>
</feature>
<dbReference type="EC" id="2.3.2.27" evidence="2"/>
<protein>
    <recommendedName>
        <fullName evidence="2">RING-type E3 ubiquitin transferase</fullName>
        <ecNumber evidence="2">2.3.2.27</ecNumber>
    </recommendedName>
</protein>
<evidence type="ECO:0000313" key="10">
    <source>
        <dbReference type="Proteomes" id="UP001278766"/>
    </source>
</evidence>
<reference evidence="9" key="1">
    <citation type="journal article" date="2023" name="Mol. Phylogenet. Evol.">
        <title>Genome-scale phylogeny and comparative genomics of the fungal order Sordariales.</title>
        <authorList>
            <person name="Hensen N."/>
            <person name="Bonometti L."/>
            <person name="Westerberg I."/>
            <person name="Brannstrom I.O."/>
            <person name="Guillou S."/>
            <person name="Cros-Aarteil S."/>
            <person name="Calhoun S."/>
            <person name="Haridas S."/>
            <person name="Kuo A."/>
            <person name="Mondo S."/>
            <person name="Pangilinan J."/>
            <person name="Riley R."/>
            <person name="LaButti K."/>
            <person name="Andreopoulos B."/>
            <person name="Lipzen A."/>
            <person name="Chen C."/>
            <person name="Yan M."/>
            <person name="Daum C."/>
            <person name="Ng V."/>
            <person name="Clum A."/>
            <person name="Steindorff A."/>
            <person name="Ohm R.A."/>
            <person name="Martin F."/>
            <person name="Silar P."/>
            <person name="Natvig D.O."/>
            <person name="Lalanne C."/>
            <person name="Gautier V."/>
            <person name="Ament-Velasquez S.L."/>
            <person name="Kruys A."/>
            <person name="Hutchinson M.I."/>
            <person name="Powell A.J."/>
            <person name="Barry K."/>
            <person name="Miller A.N."/>
            <person name="Grigoriev I.V."/>
            <person name="Debuchy R."/>
            <person name="Gladieux P."/>
            <person name="Hiltunen Thoren M."/>
            <person name="Johannesson H."/>
        </authorList>
    </citation>
    <scope>NUCLEOTIDE SEQUENCE</scope>
    <source>
        <strain evidence="9">CBS 168.71</strain>
    </source>
</reference>
<feature type="compositionally biased region" description="Basic and acidic residues" evidence="7">
    <location>
        <begin position="303"/>
        <end position="318"/>
    </location>
</feature>
<dbReference type="EMBL" id="JAUEPN010000012">
    <property type="protein sequence ID" value="KAK3290638.1"/>
    <property type="molecule type" value="Genomic_DNA"/>
</dbReference>
<sequence>MDAGGAGHDSSDDIQTQVFKTTLAEIETFRENPEDSAESRDCCVICLDSISDPCAALPCGHTHFDFLCLVSWLQQHPNCPLCKANVYKVRCADAQKTEAFYRVPNTPRTRDERDEGAVDQNTLLDTASRRRFTSHNGLLRETQRRGPRPPPTVDEAIQRRRDVYQYQLYSLHIGSNRISRYRPPPTPVQFATTPHLVSRARLWIRRELQAFSFLSEPPTTTNNTNNTNNTANTNAEFLLEYIIAILKTVDLQDSAGQAETMLADFLGGAAAARLFLHELRSWLRSPAAGLAAWDREVQYPAREARDRDRDRGRGRGSADEGVEEGGDDDDDRGGAGEDGLGGRSWRDRGGDHWRAGAYVGEGGKRKRREDEVGEGRVDRPRR</sequence>
<keyword evidence="10" id="KW-1185">Reference proteome</keyword>
<dbReference type="SMART" id="SM00184">
    <property type="entry name" value="RING"/>
    <property type="match status" value="1"/>
</dbReference>
<keyword evidence="6" id="KW-0863">Zinc-finger</keyword>
<dbReference type="GeneID" id="87842439"/>
<gene>
    <name evidence="9" type="ORF">B0H64DRAFT_420829</name>
</gene>
<feature type="region of interest" description="Disordered" evidence="7">
    <location>
        <begin position="134"/>
        <end position="154"/>
    </location>
</feature>
<dbReference type="InterPro" id="IPR013083">
    <property type="entry name" value="Znf_RING/FYVE/PHD"/>
</dbReference>
<dbReference type="Gene3D" id="3.30.40.10">
    <property type="entry name" value="Zinc/RING finger domain, C3HC4 (zinc finger)"/>
    <property type="match status" value="1"/>
</dbReference>
<dbReference type="RefSeq" id="XP_062654152.1">
    <property type="nucleotide sequence ID" value="XM_062805491.1"/>
</dbReference>
<keyword evidence="6" id="KW-0479">Metal-binding</keyword>
<keyword evidence="6" id="KW-0862">Zinc</keyword>
<feature type="compositionally biased region" description="Basic and acidic residues" evidence="7">
    <location>
        <begin position="368"/>
        <end position="382"/>
    </location>
</feature>
<feature type="region of interest" description="Disordered" evidence="7">
    <location>
        <begin position="303"/>
        <end position="382"/>
    </location>
</feature>
<dbReference type="GO" id="GO:0008270">
    <property type="term" value="F:zinc ion binding"/>
    <property type="evidence" value="ECO:0007669"/>
    <property type="project" value="UniProtKB-KW"/>
</dbReference>
<keyword evidence="3" id="KW-0808">Transferase</keyword>
<evidence type="ECO:0000256" key="6">
    <source>
        <dbReference type="PROSITE-ProRule" id="PRU00175"/>
    </source>
</evidence>
<dbReference type="PANTHER" id="PTHR46077:SF1">
    <property type="entry name" value="TOP1 BINDING ARGININE_SERINE RICH PROTEIN, E3 UBIQUITIN LIGASE"/>
    <property type="match status" value="1"/>
</dbReference>
<evidence type="ECO:0000256" key="7">
    <source>
        <dbReference type="SAM" id="MobiDB-lite"/>
    </source>
</evidence>
<evidence type="ECO:0000256" key="2">
    <source>
        <dbReference type="ARBA" id="ARBA00012483"/>
    </source>
</evidence>
<dbReference type="GO" id="GO:0006513">
    <property type="term" value="P:protein monoubiquitination"/>
    <property type="evidence" value="ECO:0007669"/>
    <property type="project" value="TreeGrafter"/>
</dbReference>
<evidence type="ECO:0000256" key="4">
    <source>
        <dbReference type="ARBA" id="ARBA00023015"/>
    </source>
</evidence>
<organism evidence="9 10">
    <name type="scientific">Chaetomium fimeti</name>
    <dbReference type="NCBI Taxonomy" id="1854472"/>
    <lineage>
        <taxon>Eukaryota</taxon>
        <taxon>Fungi</taxon>
        <taxon>Dikarya</taxon>
        <taxon>Ascomycota</taxon>
        <taxon>Pezizomycotina</taxon>
        <taxon>Sordariomycetes</taxon>
        <taxon>Sordariomycetidae</taxon>
        <taxon>Sordariales</taxon>
        <taxon>Chaetomiaceae</taxon>
        <taxon>Chaetomium</taxon>
    </lineage>
</organism>
<dbReference type="PROSITE" id="PS50089">
    <property type="entry name" value="ZF_RING_2"/>
    <property type="match status" value="1"/>
</dbReference>
<reference evidence="9" key="2">
    <citation type="submission" date="2023-06" db="EMBL/GenBank/DDBJ databases">
        <authorList>
            <consortium name="Lawrence Berkeley National Laboratory"/>
            <person name="Haridas S."/>
            <person name="Hensen N."/>
            <person name="Bonometti L."/>
            <person name="Westerberg I."/>
            <person name="Brannstrom I.O."/>
            <person name="Guillou S."/>
            <person name="Cros-Aarteil S."/>
            <person name="Calhoun S."/>
            <person name="Kuo A."/>
            <person name="Mondo S."/>
            <person name="Pangilinan J."/>
            <person name="Riley R."/>
            <person name="Labutti K."/>
            <person name="Andreopoulos B."/>
            <person name="Lipzen A."/>
            <person name="Chen C."/>
            <person name="Yanf M."/>
            <person name="Daum C."/>
            <person name="Ng V."/>
            <person name="Clum A."/>
            <person name="Steindorff A."/>
            <person name="Ohm R."/>
            <person name="Martin F."/>
            <person name="Silar P."/>
            <person name="Natvig D."/>
            <person name="Lalanne C."/>
            <person name="Gautier V."/>
            <person name="Ament-Velasquez S.L."/>
            <person name="Kruys A."/>
            <person name="Hutchinson M.I."/>
            <person name="Powell A.J."/>
            <person name="Barry K."/>
            <person name="Miller A.N."/>
            <person name="Grigoriev I.V."/>
            <person name="Debuchy R."/>
            <person name="Gladieux P."/>
            <person name="Thoren M.H."/>
            <person name="Johannesson H."/>
        </authorList>
    </citation>
    <scope>NUCLEOTIDE SEQUENCE</scope>
    <source>
        <strain evidence="9">CBS 168.71</strain>
    </source>
</reference>
<evidence type="ECO:0000313" key="9">
    <source>
        <dbReference type="EMBL" id="KAK3290638.1"/>
    </source>
</evidence>
<dbReference type="GO" id="GO:0061630">
    <property type="term" value="F:ubiquitin protein ligase activity"/>
    <property type="evidence" value="ECO:0007669"/>
    <property type="project" value="UniProtKB-EC"/>
</dbReference>
<dbReference type="Proteomes" id="UP001278766">
    <property type="component" value="Unassembled WGS sequence"/>
</dbReference>
<evidence type="ECO:0000256" key="3">
    <source>
        <dbReference type="ARBA" id="ARBA00022679"/>
    </source>
</evidence>
<feature type="compositionally biased region" description="Basic and acidic residues" evidence="7">
    <location>
        <begin position="344"/>
        <end position="354"/>
    </location>
</feature>
<keyword evidence="5" id="KW-0804">Transcription</keyword>
<comment type="catalytic activity">
    <reaction evidence="1">
        <text>S-ubiquitinyl-[E2 ubiquitin-conjugating enzyme]-L-cysteine + [acceptor protein]-L-lysine = [E2 ubiquitin-conjugating enzyme]-L-cysteine + N(6)-ubiquitinyl-[acceptor protein]-L-lysine.</text>
        <dbReference type="EC" id="2.3.2.27"/>
    </reaction>
</comment>
<proteinExistence type="predicted"/>
<feature type="compositionally biased region" description="Acidic residues" evidence="7">
    <location>
        <begin position="320"/>
        <end position="331"/>
    </location>
</feature>
<evidence type="ECO:0000259" key="8">
    <source>
        <dbReference type="PROSITE" id="PS50089"/>
    </source>
</evidence>
<evidence type="ECO:0000256" key="1">
    <source>
        <dbReference type="ARBA" id="ARBA00000900"/>
    </source>
</evidence>
<dbReference type="SUPFAM" id="SSF57850">
    <property type="entry name" value="RING/U-box"/>
    <property type="match status" value="1"/>
</dbReference>